<feature type="compositionally biased region" description="Polar residues" evidence="1">
    <location>
        <begin position="44"/>
        <end position="62"/>
    </location>
</feature>
<name>A0A6B0RDR8_9CETA</name>
<dbReference type="Proteomes" id="UP000322234">
    <property type="component" value="Unassembled WGS sequence"/>
</dbReference>
<organism evidence="2 3">
    <name type="scientific">Bos mutus</name>
    <name type="common">wild yak</name>
    <dbReference type="NCBI Taxonomy" id="72004"/>
    <lineage>
        <taxon>Eukaryota</taxon>
        <taxon>Metazoa</taxon>
        <taxon>Chordata</taxon>
        <taxon>Craniata</taxon>
        <taxon>Vertebrata</taxon>
        <taxon>Euteleostomi</taxon>
        <taxon>Mammalia</taxon>
        <taxon>Eutheria</taxon>
        <taxon>Laurasiatheria</taxon>
        <taxon>Artiodactyla</taxon>
        <taxon>Ruminantia</taxon>
        <taxon>Pecora</taxon>
        <taxon>Bovidae</taxon>
        <taxon>Bovinae</taxon>
        <taxon>Bos</taxon>
    </lineage>
</organism>
<evidence type="ECO:0000313" key="3">
    <source>
        <dbReference type="Proteomes" id="UP000322234"/>
    </source>
</evidence>
<evidence type="ECO:0000256" key="1">
    <source>
        <dbReference type="SAM" id="MobiDB-lite"/>
    </source>
</evidence>
<proteinExistence type="predicted"/>
<feature type="region of interest" description="Disordered" evidence="1">
    <location>
        <begin position="25"/>
        <end position="62"/>
    </location>
</feature>
<evidence type="ECO:0000313" key="2">
    <source>
        <dbReference type="EMBL" id="MXQ88318.1"/>
    </source>
</evidence>
<comment type="caution">
    <text evidence="2">The sequence shown here is derived from an EMBL/GenBank/DDBJ whole genome shotgun (WGS) entry which is preliminary data.</text>
</comment>
<keyword evidence="3" id="KW-1185">Reference proteome</keyword>
<reference evidence="2" key="1">
    <citation type="submission" date="2019-10" db="EMBL/GenBank/DDBJ databases">
        <title>The sequence and de novo assembly of the wild yak genome.</title>
        <authorList>
            <person name="Liu Y."/>
        </authorList>
    </citation>
    <scope>NUCLEOTIDE SEQUENCE [LARGE SCALE GENOMIC DNA]</scope>
    <source>
        <strain evidence="2">WY2019</strain>
    </source>
</reference>
<accession>A0A6B0RDR8</accession>
<dbReference type="EMBL" id="VBQZ03000045">
    <property type="protein sequence ID" value="MXQ88318.1"/>
    <property type="molecule type" value="Genomic_DNA"/>
</dbReference>
<protein>
    <submittedName>
        <fullName evidence="2">Uncharacterized protein</fullName>
    </submittedName>
</protein>
<dbReference type="AlphaFoldDB" id="A0A6B0RDR8"/>
<gene>
    <name evidence="2" type="ORF">E5288_WYG021328</name>
</gene>
<sequence length="107" mass="12013">MGTTGLNAADRSRRDAEAFVNFSGIAHPGAGTRKKRVRAERSPLRTSSYGKRQSNNTVGRNDSYMQYAMRYNRWKELQNAYVSHQVMQKPPIQGIEELCATYGTPGT</sequence>